<organism evidence="1 2">
    <name type="scientific">Levilactobacillus lanxiensis</name>
    <dbReference type="NCBI Taxonomy" id="2799568"/>
    <lineage>
        <taxon>Bacteria</taxon>
        <taxon>Bacillati</taxon>
        <taxon>Bacillota</taxon>
        <taxon>Bacilli</taxon>
        <taxon>Lactobacillales</taxon>
        <taxon>Lactobacillaceae</taxon>
        <taxon>Levilactobacillus</taxon>
    </lineage>
</organism>
<dbReference type="Proteomes" id="UP001597189">
    <property type="component" value="Unassembled WGS sequence"/>
</dbReference>
<name>A0ABW4D3I8_9LACO</name>
<sequence>MALTTAKNFLLVTEHIGQKPTLRTRFTTQAYFVLATLLDLLDQEILQVEGDRLIVADEARLDQQPAYLNSFRIRLTSDIAQDDRLKTVLKLVTSWDIVNAIYDGIGAETLAEQTTERVLFQNNLKPHVIYEPTATSKQEVLTTLEDQIQAGKLTRAGSNLFLILSQQDALKWLFDEAEGATLSEQFAAATAGDSYVQTVKQVTVAAAEIIQMKKFEMDGWLS</sequence>
<evidence type="ECO:0008006" key="3">
    <source>
        <dbReference type="Google" id="ProtNLM"/>
    </source>
</evidence>
<keyword evidence="2" id="KW-1185">Reference proteome</keyword>
<evidence type="ECO:0000313" key="2">
    <source>
        <dbReference type="Proteomes" id="UP001597189"/>
    </source>
</evidence>
<accession>A0ABW4D3I8</accession>
<proteinExistence type="predicted"/>
<reference evidence="2" key="1">
    <citation type="journal article" date="2019" name="Int. J. Syst. Evol. Microbiol.">
        <title>The Global Catalogue of Microorganisms (GCM) 10K type strain sequencing project: providing services to taxonomists for standard genome sequencing and annotation.</title>
        <authorList>
            <consortium name="The Broad Institute Genomics Platform"/>
            <consortium name="The Broad Institute Genome Sequencing Center for Infectious Disease"/>
            <person name="Wu L."/>
            <person name="Ma J."/>
        </authorList>
    </citation>
    <scope>NUCLEOTIDE SEQUENCE [LARGE SCALE GENOMIC DNA]</scope>
    <source>
        <strain evidence="2">CCM 8979</strain>
    </source>
</reference>
<gene>
    <name evidence="1" type="ORF">ACFQ44_02530</name>
</gene>
<dbReference type="EMBL" id="JBHTOD010000002">
    <property type="protein sequence ID" value="MFD1454557.1"/>
    <property type="molecule type" value="Genomic_DNA"/>
</dbReference>
<evidence type="ECO:0000313" key="1">
    <source>
        <dbReference type="EMBL" id="MFD1454557.1"/>
    </source>
</evidence>
<comment type="caution">
    <text evidence="1">The sequence shown here is derived from an EMBL/GenBank/DDBJ whole genome shotgun (WGS) entry which is preliminary data.</text>
</comment>
<protein>
    <recommendedName>
        <fullName evidence="3">GPP34 family phosphoprotein</fullName>
    </recommendedName>
</protein>
<dbReference type="RefSeq" id="WP_203643441.1">
    <property type="nucleotide sequence ID" value="NZ_BOLN01000002.1"/>
</dbReference>